<dbReference type="Proteomes" id="UP000237025">
    <property type="component" value="Unassembled WGS sequence"/>
</dbReference>
<protein>
    <submittedName>
        <fullName evidence="1">Uncharacterized protein</fullName>
    </submittedName>
</protein>
<name>A0ABX5A2T7_9ENTR</name>
<accession>A0ABX5A2T7</accession>
<dbReference type="EMBL" id="PQVW01000004">
    <property type="protein sequence ID" value="POZ24024.1"/>
    <property type="molecule type" value="Genomic_DNA"/>
</dbReference>
<dbReference type="RefSeq" id="WP_103948396.1">
    <property type="nucleotide sequence ID" value="NZ_PQVR01000038.1"/>
</dbReference>
<sequence>MAGNRFDFELVAKDEASATIKELEATVAKMLPNLDKAGSKVQLGGKKTIEGLDDLGSRLSKINTFAKSSVQYFGDMVPPLKLAGELAGRYGGAIAKIGVGGAVAYGVGQGIASLAGSMKDAAEDAYNLNVQAMDAGMSIHDLTQVAGGMRILGADTNKARDSVEALSRSLTDAMNNRQSTLTGVLNQIGVPIVERADHTADTMKTLENLAKVFPTIGAQKQKTVSDALGLTPEMLALLRDGAHYKELLAKSDTLGLTLSDDTVQKLSGLNDSLNEISASWEGLKNRTKSNLFGGMMNDVTVGKHTVLKSGVKDGLDGVADLFNNGDFTGLSHAMGFISTENATKLRRMQGDKKLYSSLSRRERGAVDAGFYTDAVKKRYDSAYGATDQAGLLLQDMNAVTHSDNAGKPPANNSMFDQPRNNALGLRSHNPVNLRSASNETGKVYSDKSGYFSQFASDKDGLAAASRQLFLYGDRGKHTLQDVIQTFAPAKENKVAPYISDVSRDTGFKPGENIDLHSPDVLRRLLPAMIKHEQGTQPFSRSEIDTGINDAIMDPRWSGKRNPEYLQEQRSQGEQSGIITPDQTAELTKVLKEITDQAGKDGKTQIEVLLTSPDGEKKRVVVPFGGKVTASMSPY</sequence>
<evidence type="ECO:0000313" key="2">
    <source>
        <dbReference type="Proteomes" id="UP000237025"/>
    </source>
</evidence>
<organism evidence="1 2">
    <name type="scientific">Lelliottia aquatilis</name>
    <dbReference type="NCBI Taxonomy" id="2080838"/>
    <lineage>
        <taxon>Bacteria</taxon>
        <taxon>Pseudomonadati</taxon>
        <taxon>Pseudomonadota</taxon>
        <taxon>Gammaproteobacteria</taxon>
        <taxon>Enterobacterales</taxon>
        <taxon>Enterobacteriaceae</taxon>
        <taxon>Lelliottia</taxon>
    </lineage>
</organism>
<gene>
    <name evidence="1" type="ORF">C3712_07340</name>
</gene>
<evidence type="ECO:0000313" key="1">
    <source>
        <dbReference type="EMBL" id="POZ24024.1"/>
    </source>
</evidence>
<proteinExistence type="predicted"/>
<keyword evidence="2" id="KW-1185">Reference proteome</keyword>
<reference evidence="1 2" key="1">
    <citation type="submission" date="2018-02" db="EMBL/GenBank/DDBJ databases">
        <title>Lelliotia aquatilis sp. nov., isolated from drinking water.</title>
        <authorList>
            <person name="Kaempfer P."/>
            <person name="Glaeser S."/>
            <person name="Exner M."/>
            <person name="Doijad S."/>
            <person name="Chakraborty T."/>
        </authorList>
    </citation>
    <scope>NUCLEOTIDE SEQUENCE [LARGE SCALE GENOMIC DNA]</scope>
    <source>
        <strain evidence="1 2">6331-17</strain>
    </source>
</reference>
<comment type="caution">
    <text evidence="1">The sequence shown here is derived from an EMBL/GenBank/DDBJ whole genome shotgun (WGS) entry which is preliminary data.</text>
</comment>